<feature type="region of interest" description="Disordered" evidence="1">
    <location>
        <begin position="158"/>
        <end position="180"/>
    </location>
</feature>
<reference evidence="2 3" key="1">
    <citation type="submission" date="2019-03" db="EMBL/GenBank/DDBJ databases">
        <title>Single cell metagenomics reveals metabolic interactions within the superorganism composed of flagellate Streblomastix strix and complex community of Bacteroidetes bacteria on its surface.</title>
        <authorList>
            <person name="Treitli S.C."/>
            <person name="Kolisko M."/>
            <person name="Husnik F."/>
            <person name="Keeling P."/>
            <person name="Hampl V."/>
        </authorList>
    </citation>
    <scope>NUCLEOTIDE SEQUENCE [LARGE SCALE GENOMIC DNA]</scope>
    <source>
        <strain evidence="2">ST1C</strain>
    </source>
</reference>
<feature type="region of interest" description="Disordered" evidence="1">
    <location>
        <begin position="1"/>
        <end position="34"/>
    </location>
</feature>
<protein>
    <submittedName>
        <fullName evidence="2">Uncharacterized protein</fullName>
    </submittedName>
</protein>
<proteinExistence type="predicted"/>
<dbReference type="Proteomes" id="UP000324800">
    <property type="component" value="Unassembled WGS sequence"/>
</dbReference>
<dbReference type="AlphaFoldDB" id="A0A5J4X7B0"/>
<organism evidence="2 3">
    <name type="scientific">Streblomastix strix</name>
    <dbReference type="NCBI Taxonomy" id="222440"/>
    <lineage>
        <taxon>Eukaryota</taxon>
        <taxon>Metamonada</taxon>
        <taxon>Preaxostyla</taxon>
        <taxon>Oxymonadida</taxon>
        <taxon>Streblomastigidae</taxon>
        <taxon>Streblomastix</taxon>
    </lineage>
</organism>
<feature type="compositionally biased region" description="Polar residues" evidence="1">
    <location>
        <begin position="435"/>
        <end position="457"/>
    </location>
</feature>
<feature type="compositionally biased region" description="Basic and acidic residues" evidence="1">
    <location>
        <begin position="268"/>
        <end position="284"/>
    </location>
</feature>
<feature type="compositionally biased region" description="Polar residues" evidence="1">
    <location>
        <begin position="362"/>
        <end position="373"/>
    </location>
</feature>
<dbReference type="EMBL" id="SNRW01000193">
    <property type="protein sequence ID" value="KAA6402742.1"/>
    <property type="molecule type" value="Genomic_DNA"/>
</dbReference>
<feature type="region of interest" description="Disordered" evidence="1">
    <location>
        <begin position="244"/>
        <end position="336"/>
    </location>
</feature>
<feature type="region of interest" description="Disordered" evidence="1">
    <location>
        <begin position="434"/>
        <end position="457"/>
    </location>
</feature>
<feature type="compositionally biased region" description="Polar residues" evidence="1">
    <location>
        <begin position="250"/>
        <end position="264"/>
    </location>
</feature>
<evidence type="ECO:0000313" key="2">
    <source>
        <dbReference type="EMBL" id="KAA6402742.1"/>
    </source>
</evidence>
<gene>
    <name evidence="2" type="ORF">EZS28_001733</name>
</gene>
<dbReference type="OrthoDB" id="9950135at2759"/>
<evidence type="ECO:0000313" key="3">
    <source>
        <dbReference type="Proteomes" id="UP000324800"/>
    </source>
</evidence>
<feature type="region of interest" description="Disordered" evidence="1">
    <location>
        <begin position="355"/>
        <end position="386"/>
    </location>
</feature>
<feature type="compositionally biased region" description="Basic and acidic residues" evidence="1">
    <location>
        <begin position="158"/>
        <end position="171"/>
    </location>
</feature>
<comment type="caution">
    <text evidence="2">The sequence shown here is derived from an EMBL/GenBank/DDBJ whole genome shotgun (WGS) entry which is preliminary data.</text>
</comment>
<evidence type="ECO:0000256" key="1">
    <source>
        <dbReference type="SAM" id="MobiDB-lite"/>
    </source>
</evidence>
<feature type="compositionally biased region" description="Basic and acidic residues" evidence="1">
    <location>
        <begin position="374"/>
        <end position="383"/>
    </location>
</feature>
<sequence length="457" mass="52263">MEGAEEEQNGAQNRMQKDEAPEEYDDFGGDQCDLNISPVQSGRKIIELLAAMEIDRPERYSTQRQSAYLEKLRQRAHPRSPETQDRVQGRLRSTFEFIQAQLARAGRRRYNPGLGLSHKVLESNIRDPKEEMKLAEDPELSNSQQLVVNRVFQVGRDYRHSGNNNDKRLGCNDRPASSLPSHLNCRRDATISMLQLQWSLLQLQRNAVWGFNGLQNLYQMPPTSNSRSQEAMQINNLRLRRHYSDPELGSHNTTTRNITSNDDSTGVRMDDRHGQEPDQSHTDSRVLVSVAEHQINDNVNDNIPKEKSIEIAKTSDGTSQKKETRKNNGLGIGNWRDPILKSTIQTRRTSHQVALKAERRGSSQQTLEQLDSTQQERDTRHNLVDQQACPQSTIARRETKQIDNEPNRCFEHRIWGNIDQRESGEGLCARRVEGQQPQELQSARSDCSSENISRIPS</sequence>
<name>A0A5J4X7B0_9EUKA</name>
<accession>A0A5J4X7B0</accession>